<evidence type="ECO:0000259" key="9">
    <source>
        <dbReference type="PROSITE" id="PS50850"/>
    </source>
</evidence>
<evidence type="ECO:0000256" key="8">
    <source>
        <dbReference type="SAM" id="Phobius"/>
    </source>
</evidence>
<keyword evidence="2" id="KW-0813">Transport</keyword>
<dbReference type="PANTHER" id="PTHR23522:SF10">
    <property type="entry name" value="3-PHENYLPROPIONIC ACID TRANSPORTER-RELATED"/>
    <property type="match status" value="1"/>
</dbReference>
<evidence type="ECO:0000256" key="2">
    <source>
        <dbReference type="ARBA" id="ARBA00022448"/>
    </source>
</evidence>
<keyword evidence="6 8" id="KW-1133">Transmembrane helix</keyword>
<organism evidence="10 11">
    <name type="scientific">Roseibium hamelinense</name>
    <dbReference type="NCBI Taxonomy" id="150831"/>
    <lineage>
        <taxon>Bacteria</taxon>
        <taxon>Pseudomonadati</taxon>
        <taxon>Pseudomonadota</taxon>
        <taxon>Alphaproteobacteria</taxon>
        <taxon>Hyphomicrobiales</taxon>
        <taxon>Stappiaceae</taxon>
        <taxon>Roseibium</taxon>
    </lineage>
</organism>
<evidence type="ECO:0000256" key="7">
    <source>
        <dbReference type="ARBA" id="ARBA00023136"/>
    </source>
</evidence>
<feature type="transmembrane region" description="Helical" evidence="8">
    <location>
        <begin position="7"/>
        <end position="32"/>
    </location>
</feature>
<evidence type="ECO:0000256" key="3">
    <source>
        <dbReference type="ARBA" id="ARBA00022475"/>
    </source>
</evidence>
<evidence type="ECO:0000256" key="1">
    <source>
        <dbReference type="ARBA" id="ARBA00004429"/>
    </source>
</evidence>
<feature type="transmembrane region" description="Helical" evidence="8">
    <location>
        <begin position="137"/>
        <end position="155"/>
    </location>
</feature>
<dbReference type="PIRSF" id="PIRSF004925">
    <property type="entry name" value="HcaT"/>
    <property type="match status" value="1"/>
</dbReference>
<feature type="transmembrane region" description="Helical" evidence="8">
    <location>
        <begin position="161"/>
        <end position="180"/>
    </location>
</feature>
<dbReference type="GO" id="GO:0015528">
    <property type="term" value="F:lactose:proton symporter activity"/>
    <property type="evidence" value="ECO:0007669"/>
    <property type="project" value="TreeGrafter"/>
</dbReference>
<feature type="transmembrane region" description="Helical" evidence="8">
    <location>
        <begin position="293"/>
        <end position="319"/>
    </location>
</feature>
<keyword evidence="5 8" id="KW-0812">Transmembrane</keyword>
<accession>A0A562TBH1</accession>
<feature type="transmembrane region" description="Helical" evidence="8">
    <location>
        <begin position="200"/>
        <end position="224"/>
    </location>
</feature>
<dbReference type="PROSITE" id="PS50850">
    <property type="entry name" value="MFS"/>
    <property type="match status" value="1"/>
</dbReference>
<evidence type="ECO:0000256" key="5">
    <source>
        <dbReference type="ARBA" id="ARBA00022692"/>
    </source>
</evidence>
<dbReference type="SUPFAM" id="SSF103473">
    <property type="entry name" value="MFS general substrate transporter"/>
    <property type="match status" value="1"/>
</dbReference>
<keyword evidence="7 8" id="KW-0472">Membrane</keyword>
<evidence type="ECO:0000256" key="4">
    <source>
        <dbReference type="ARBA" id="ARBA00022519"/>
    </source>
</evidence>
<evidence type="ECO:0000256" key="6">
    <source>
        <dbReference type="ARBA" id="ARBA00022989"/>
    </source>
</evidence>
<keyword evidence="4" id="KW-0997">Cell inner membrane</keyword>
<dbReference type="GO" id="GO:0030395">
    <property type="term" value="F:lactose binding"/>
    <property type="evidence" value="ECO:0007669"/>
    <property type="project" value="TreeGrafter"/>
</dbReference>
<feature type="transmembrane region" description="Helical" evidence="8">
    <location>
        <begin position="359"/>
        <end position="378"/>
    </location>
</feature>
<evidence type="ECO:0000313" key="10">
    <source>
        <dbReference type="EMBL" id="TWI90336.1"/>
    </source>
</evidence>
<name>A0A562TBH1_9HYPH</name>
<evidence type="ECO:0000313" key="11">
    <source>
        <dbReference type="Proteomes" id="UP000320593"/>
    </source>
</evidence>
<dbReference type="PANTHER" id="PTHR23522">
    <property type="entry name" value="BLL5896 PROTEIN"/>
    <property type="match status" value="1"/>
</dbReference>
<gene>
    <name evidence="10" type="ORF">JM93_01317</name>
</gene>
<dbReference type="RefSeq" id="WP_145341427.1">
    <property type="nucleotide sequence ID" value="NZ_SMLY01000085.1"/>
</dbReference>
<dbReference type="InterPro" id="IPR036259">
    <property type="entry name" value="MFS_trans_sf"/>
</dbReference>
<dbReference type="Proteomes" id="UP000320593">
    <property type="component" value="Unassembled WGS sequence"/>
</dbReference>
<dbReference type="Pfam" id="PF12832">
    <property type="entry name" value="MFS_1_like"/>
    <property type="match status" value="1"/>
</dbReference>
<protein>
    <submittedName>
        <fullName evidence="10">PPP family 3-phenylpropionic acid transporter</fullName>
    </submittedName>
</protein>
<feature type="transmembrane region" description="Helical" evidence="8">
    <location>
        <begin position="244"/>
        <end position="263"/>
    </location>
</feature>
<reference evidence="10 11" key="1">
    <citation type="submission" date="2019-07" db="EMBL/GenBank/DDBJ databases">
        <title>Genomic Encyclopedia of Archaeal and Bacterial Type Strains, Phase II (KMG-II): from individual species to whole genera.</title>
        <authorList>
            <person name="Goeker M."/>
        </authorList>
    </citation>
    <scope>NUCLEOTIDE SEQUENCE [LARGE SCALE GENOMIC DNA]</scope>
    <source>
        <strain evidence="10 11">ATCC BAA-252</strain>
    </source>
</reference>
<dbReference type="NCBIfam" id="NF037955">
    <property type="entry name" value="mfs"/>
    <property type="match status" value="1"/>
</dbReference>
<comment type="caution">
    <text evidence="10">The sequence shown here is derived from an EMBL/GenBank/DDBJ whole genome shotgun (WGS) entry which is preliminary data.</text>
</comment>
<dbReference type="GO" id="GO:0005886">
    <property type="term" value="C:plasma membrane"/>
    <property type="evidence" value="ECO:0007669"/>
    <property type="project" value="UniProtKB-SubCell"/>
</dbReference>
<dbReference type="EMBL" id="VLLF01000002">
    <property type="protein sequence ID" value="TWI90336.1"/>
    <property type="molecule type" value="Genomic_DNA"/>
</dbReference>
<dbReference type="InterPro" id="IPR020846">
    <property type="entry name" value="MFS_dom"/>
</dbReference>
<feature type="domain" description="Major facilitator superfamily (MFS) profile" evidence="9">
    <location>
        <begin position="158"/>
        <end position="395"/>
    </location>
</feature>
<feature type="transmembrane region" description="Helical" evidence="8">
    <location>
        <begin position="270"/>
        <end position="287"/>
    </location>
</feature>
<sequence>MPLPITGLNLLVGALFASHFFGFGLFLPFFPLVLQERGLSVQDIGLVLGLSTIVRIAANPVMTGISDRSGRRRRSILIYSICAGGFLAAFLVTGGFWTALICVSGLMIFWSPIVPLSDAYALDVARNTGADYARMRLWGSVGFIVATVSGGLLAGEQTGSAVTLAILAGVLSTGVVAICLPGQHVPGLTTNQSEAGTRPLLFFMPWFWALLIAGGLLQATHAAFYGFGTLFWREAGISDFEIGLLWAVGVLAEVVLFTFAGSLALKYGPLLFLLAAAVAGLVRWALFPLVDTFFAAAALQTLHGLSFGAAHLGIIGYLARVVPPKWAATGQGLFSASIGIQTAAGLGLSGLLFERAPAYPFWVMAGFAALSLVMLLALRPLLNARLRENSATGPR</sequence>
<dbReference type="InterPro" id="IPR026032">
    <property type="entry name" value="HcaT-like"/>
</dbReference>
<dbReference type="AlphaFoldDB" id="A0A562TBH1"/>
<keyword evidence="3" id="KW-1003">Cell membrane</keyword>
<dbReference type="Gene3D" id="1.20.1250.20">
    <property type="entry name" value="MFS general substrate transporter like domains"/>
    <property type="match status" value="2"/>
</dbReference>
<feature type="transmembrane region" description="Helical" evidence="8">
    <location>
        <begin position="331"/>
        <end position="353"/>
    </location>
</feature>
<dbReference type="OrthoDB" id="9150135at2"/>
<feature type="transmembrane region" description="Helical" evidence="8">
    <location>
        <begin position="77"/>
        <end position="100"/>
    </location>
</feature>
<comment type="subcellular location">
    <subcellularLocation>
        <location evidence="1">Cell inner membrane</location>
        <topology evidence="1">Multi-pass membrane protein</topology>
    </subcellularLocation>
</comment>
<proteinExistence type="predicted"/>
<keyword evidence="11" id="KW-1185">Reference proteome</keyword>
<feature type="transmembrane region" description="Helical" evidence="8">
    <location>
        <begin position="44"/>
        <end position="65"/>
    </location>
</feature>
<dbReference type="InterPro" id="IPR024989">
    <property type="entry name" value="MFS_assoc_dom"/>
</dbReference>